<dbReference type="AlphaFoldDB" id="A0A4Y2AXX8"/>
<dbReference type="EMBL" id="BGPR01157784">
    <property type="protein sequence ID" value="GBL84045.1"/>
    <property type="molecule type" value="Genomic_DNA"/>
</dbReference>
<reference evidence="1 2" key="1">
    <citation type="journal article" date="2019" name="Sci. Rep.">
        <title>Orb-weaving spider Araneus ventricosus genome elucidates the spidroin gene catalogue.</title>
        <authorList>
            <person name="Kono N."/>
            <person name="Nakamura H."/>
            <person name="Ohtoshi R."/>
            <person name="Moran D.A.P."/>
            <person name="Shinohara A."/>
            <person name="Yoshida Y."/>
            <person name="Fujiwara M."/>
            <person name="Mori M."/>
            <person name="Tomita M."/>
            <person name="Arakawa K."/>
        </authorList>
    </citation>
    <scope>NUCLEOTIDE SEQUENCE [LARGE SCALE GENOMIC DNA]</scope>
</reference>
<name>A0A4Y2AXX8_ARAVE</name>
<comment type="caution">
    <text evidence="1">The sequence shown here is derived from an EMBL/GenBank/DDBJ whole genome shotgun (WGS) entry which is preliminary data.</text>
</comment>
<evidence type="ECO:0000313" key="1">
    <source>
        <dbReference type="EMBL" id="GBL84045.1"/>
    </source>
</evidence>
<dbReference type="Proteomes" id="UP000499080">
    <property type="component" value="Unassembled WGS sequence"/>
</dbReference>
<accession>A0A4Y2AXX8</accession>
<gene>
    <name evidence="1" type="ORF">AVEN_224464_1</name>
</gene>
<organism evidence="1 2">
    <name type="scientific">Araneus ventricosus</name>
    <name type="common">Orbweaver spider</name>
    <name type="synonym">Epeira ventricosa</name>
    <dbReference type="NCBI Taxonomy" id="182803"/>
    <lineage>
        <taxon>Eukaryota</taxon>
        <taxon>Metazoa</taxon>
        <taxon>Ecdysozoa</taxon>
        <taxon>Arthropoda</taxon>
        <taxon>Chelicerata</taxon>
        <taxon>Arachnida</taxon>
        <taxon>Araneae</taxon>
        <taxon>Araneomorphae</taxon>
        <taxon>Entelegynae</taxon>
        <taxon>Araneoidea</taxon>
        <taxon>Araneidae</taxon>
        <taxon>Araneus</taxon>
    </lineage>
</organism>
<protein>
    <submittedName>
        <fullName evidence="1">Uncharacterized protein</fullName>
    </submittedName>
</protein>
<sequence>MLINNLRIRKLTNEEDIPVAMENPKSRKPLITATVRRPNLEKENR</sequence>
<keyword evidence="2" id="KW-1185">Reference proteome</keyword>
<feature type="non-terminal residue" evidence="1">
    <location>
        <position position="45"/>
    </location>
</feature>
<proteinExistence type="predicted"/>
<evidence type="ECO:0000313" key="2">
    <source>
        <dbReference type="Proteomes" id="UP000499080"/>
    </source>
</evidence>